<dbReference type="GO" id="GO:0034220">
    <property type="term" value="P:monoatomic ion transmembrane transport"/>
    <property type="evidence" value="ECO:0007669"/>
    <property type="project" value="UniProtKB-KW"/>
</dbReference>
<comment type="subcellular location">
    <subcellularLocation>
        <location evidence="1 9">Cell membrane</location>
        <topology evidence="1 9">Multi-pass membrane protein</topology>
    </subcellularLocation>
</comment>
<evidence type="ECO:0000256" key="4">
    <source>
        <dbReference type="ARBA" id="ARBA00022692"/>
    </source>
</evidence>
<sequence>MIESYCWGDRSLRPLPHDRAAADVSRRVAAQASNHYSLLPCGAAATCAAALLCYLPKALFDLICFSRSAYCLSFIRCLRPGGVAAVASQTRRESRRAGDLPGRPAGGVAGERFGNYTFVMYLVTKLAGLAVLLLQLELMRQFPRLPVFVVWRRTDAKYHYGTGLGDHHGSAACRFSFARPNQRNQRHSLLHHQLSNIFIEKVYIILWFYFVLAAITWLGVRFEFEFIRIDGLFFLWMIA</sequence>
<accession>A0A1I8FHQ6</accession>
<feature type="transmembrane region" description="Helical" evidence="9">
    <location>
        <begin position="202"/>
        <end position="220"/>
    </location>
</feature>
<evidence type="ECO:0000256" key="8">
    <source>
        <dbReference type="ARBA" id="ARBA00023303"/>
    </source>
</evidence>
<dbReference type="AlphaFoldDB" id="A0A1I8FHQ6"/>
<evidence type="ECO:0000256" key="5">
    <source>
        <dbReference type="ARBA" id="ARBA00022989"/>
    </source>
</evidence>
<dbReference type="GO" id="GO:0005886">
    <property type="term" value="C:plasma membrane"/>
    <property type="evidence" value="ECO:0007669"/>
    <property type="project" value="UniProtKB-SubCell"/>
</dbReference>
<evidence type="ECO:0000313" key="10">
    <source>
        <dbReference type="Proteomes" id="UP000095280"/>
    </source>
</evidence>
<comment type="caution">
    <text evidence="9">Lacks conserved residue(s) required for the propagation of feature annotation.</text>
</comment>
<comment type="function">
    <text evidence="9">Structural component of the gap junctions.</text>
</comment>
<dbReference type="GO" id="GO:0005921">
    <property type="term" value="C:gap junction"/>
    <property type="evidence" value="ECO:0007669"/>
    <property type="project" value="UniProtKB-UniRule"/>
</dbReference>
<keyword evidence="8 9" id="KW-0407">Ion channel</keyword>
<comment type="similarity">
    <text evidence="9">Belongs to the pannexin family.</text>
</comment>
<evidence type="ECO:0000256" key="3">
    <source>
        <dbReference type="ARBA" id="ARBA00022475"/>
    </source>
</evidence>
<organism evidence="10 11">
    <name type="scientific">Macrostomum lignano</name>
    <dbReference type="NCBI Taxonomy" id="282301"/>
    <lineage>
        <taxon>Eukaryota</taxon>
        <taxon>Metazoa</taxon>
        <taxon>Spiralia</taxon>
        <taxon>Lophotrochozoa</taxon>
        <taxon>Platyhelminthes</taxon>
        <taxon>Rhabditophora</taxon>
        <taxon>Macrostomorpha</taxon>
        <taxon>Macrostomida</taxon>
        <taxon>Macrostomidae</taxon>
        <taxon>Macrostomum</taxon>
    </lineage>
</organism>
<dbReference type="Proteomes" id="UP000095280">
    <property type="component" value="Unplaced"/>
</dbReference>
<protein>
    <recommendedName>
        <fullName evidence="9">Innexin</fullName>
    </recommendedName>
</protein>
<evidence type="ECO:0000256" key="9">
    <source>
        <dbReference type="RuleBase" id="RU010713"/>
    </source>
</evidence>
<keyword evidence="6 9" id="KW-0406">Ion transport</keyword>
<dbReference type="InterPro" id="IPR000990">
    <property type="entry name" value="Innexin"/>
</dbReference>
<gene>
    <name evidence="9" type="primary">inx</name>
</gene>
<dbReference type="SUPFAM" id="SSF53335">
    <property type="entry name" value="S-adenosyl-L-methionine-dependent methyltransferases"/>
    <property type="match status" value="1"/>
</dbReference>
<name>A0A1I8FHQ6_9PLAT</name>
<dbReference type="WBParaSite" id="maker-unitig_35435-snap-gene-0.1-mRNA-1">
    <property type="protein sequence ID" value="maker-unitig_35435-snap-gene-0.1-mRNA-1"/>
    <property type="gene ID" value="maker-unitig_35435-snap-gene-0.1"/>
</dbReference>
<proteinExistence type="inferred from homology"/>
<keyword evidence="2 9" id="KW-0813">Transport</keyword>
<evidence type="ECO:0000256" key="1">
    <source>
        <dbReference type="ARBA" id="ARBA00004651"/>
    </source>
</evidence>
<keyword evidence="4 9" id="KW-0812">Transmembrane</keyword>
<dbReference type="InterPro" id="IPR029063">
    <property type="entry name" value="SAM-dependent_MTases_sf"/>
</dbReference>
<keyword evidence="7 9" id="KW-0472">Membrane</keyword>
<dbReference type="Pfam" id="PF00876">
    <property type="entry name" value="Innexin"/>
    <property type="match status" value="1"/>
</dbReference>
<reference evidence="11" key="1">
    <citation type="submission" date="2016-11" db="UniProtKB">
        <authorList>
            <consortium name="WormBaseParasite"/>
        </authorList>
    </citation>
    <scope>IDENTIFICATION</scope>
</reference>
<keyword evidence="5 9" id="KW-1133">Transmembrane helix</keyword>
<evidence type="ECO:0000313" key="11">
    <source>
        <dbReference type="WBParaSite" id="maker-unitig_35435-snap-gene-0.1-mRNA-1"/>
    </source>
</evidence>
<dbReference type="PROSITE" id="PS51013">
    <property type="entry name" value="PANNEXIN"/>
    <property type="match status" value="1"/>
</dbReference>
<keyword evidence="3" id="KW-1003">Cell membrane</keyword>
<evidence type="ECO:0000256" key="2">
    <source>
        <dbReference type="ARBA" id="ARBA00022448"/>
    </source>
</evidence>
<evidence type="ECO:0000256" key="6">
    <source>
        <dbReference type="ARBA" id="ARBA00023065"/>
    </source>
</evidence>
<keyword evidence="10" id="KW-1185">Reference proteome</keyword>
<evidence type="ECO:0000256" key="7">
    <source>
        <dbReference type="ARBA" id="ARBA00023136"/>
    </source>
</evidence>
<feature type="transmembrane region" description="Helical" evidence="9">
    <location>
        <begin position="118"/>
        <end position="136"/>
    </location>
</feature>